<gene>
    <name evidence="1" type="ORF">A9K55_007086</name>
</gene>
<reference evidence="1 2" key="1">
    <citation type="journal article" date="2017" name="BMC Genomics">
        <title>Chromosome level assembly and secondary metabolite potential of the parasitic fungus Cordyceps militaris.</title>
        <authorList>
            <person name="Kramer G.J."/>
            <person name="Nodwell J.R."/>
        </authorList>
    </citation>
    <scope>NUCLEOTIDE SEQUENCE [LARGE SCALE GENOMIC DNA]</scope>
    <source>
        <strain evidence="1 2">ATCC 34164</strain>
    </source>
</reference>
<organism evidence="1 2">
    <name type="scientific">Cordyceps militaris</name>
    <name type="common">Caterpillar fungus</name>
    <name type="synonym">Clavaria militaris</name>
    <dbReference type="NCBI Taxonomy" id="73501"/>
    <lineage>
        <taxon>Eukaryota</taxon>
        <taxon>Fungi</taxon>
        <taxon>Dikarya</taxon>
        <taxon>Ascomycota</taxon>
        <taxon>Pezizomycotina</taxon>
        <taxon>Sordariomycetes</taxon>
        <taxon>Hypocreomycetidae</taxon>
        <taxon>Hypocreales</taxon>
        <taxon>Cordycipitaceae</taxon>
        <taxon>Cordyceps</taxon>
    </lineage>
</organism>
<protein>
    <recommendedName>
        <fullName evidence="3">ABM domain-containing protein</fullName>
    </recommendedName>
</protein>
<name>A0A2H4SJG4_CORMI</name>
<evidence type="ECO:0008006" key="3">
    <source>
        <dbReference type="Google" id="ProtNLM"/>
    </source>
</evidence>
<dbReference type="VEuPathDB" id="FungiDB:A9K55_007086"/>
<accession>A0A2H4SJG4</accession>
<dbReference type="Proteomes" id="UP000323067">
    <property type="component" value="Chromosome vii"/>
</dbReference>
<dbReference type="OrthoDB" id="3542212at2759"/>
<evidence type="ECO:0000313" key="2">
    <source>
        <dbReference type="Proteomes" id="UP000323067"/>
    </source>
</evidence>
<sequence length="228" mass="25466">MPVTEFALFTLRDSYDPIELLETVMECQEIQDDWVRANHPNECAKRASISRMYTDTTTTPSAHRVAITAPWQSPAVHRAWIETPANQGVMAKFATFLPAGAVPDHTAGCHQPCDNNPGFLFFHMHAAGRRHVLHEAFTPKEALVVTRLAAQDAAGKEQLQARYAELELALLAAAPKDRIWAGWRIEKEDGQEELVVFRNADVTPDQLAPLKQYGKPIDHDIHLSEIAP</sequence>
<dbReference type="VEuPathDB" id="FungiDB:CCM_07938"/>
<proteinExistence type="predicted"/>
<dbReference type="EMBL" id="CP023324">
    <property type="protein sequence ID" value="ATY63248.1"/>
    <property type="molecule type" value="Genomic_DNA"/>
</dbReference>
<dbReference type="OMA" id="LITAPWD"/>
<evidence type="ECO:0000313" key="1">
    <source>
        <dbReference type="EMBL" id="ATY63248.1"/>
    </source>
</evidence>
<dbReference type="AlphaFoldDB" id="A0A2H4SJG4"/>